<sequence>MSSDFLNWVFNFSSDWAFSSEWFHFMSSDFLNFNFS</sequence>
<dbReference type="Proteomes" id="UP000567922">
    <property type="component" value="Unassembled WGS sequence"/>
</dbReference>
<accession>A0A839RIA3</accession>
<dbReference type="AlphaFoldDB" id="A0A839RIA3"/>
<protein>
    <submittedName>
        <fullName evidence="1">Uncharacterized protein</fullName>
    </submittedName>
</protein>
<reference evidence="1 2" key="1">
    <citation type="submission" date="2020-08" db="EMBL/GenBank/DDBJ databases">
        <title>Sequencing the genomes of 1000 actinobacteria strains.</title>
        <authorList>
            <person name="Klenk H.-P."/>
        </authorList>
    </citation>
    <scope>NUCLEOTIDE SEQUENCE [LARGE SCALE GENOMIC DNA]</scope>
    <source>
        <strain evidence="1 2">DSM 45258</strain>
    </source>
</reference>
<comment type="caution">
    <text evidence="1">The sequence shown here is derived from an EMBL/GenBank/DDBJ whole genome shotgun (WGS) entry which is preliminary data.</text>
</comment>
<evidence type="ECO:0000313" key="2">
    <source>
        <dbReference type="Proteomes" id="UP000567922"/>
    </source>
</evidence>
<dbReference type="EMBL" id="JACHWS010000001">
    <property type="protein sequence ID" value="MBB3035886.1"/>
    <property type="molecule type" value="Genomic_DNA"/>
</dbReference>
<organism evidence="1 2">
    <name type="scientific">Hoyosella altamirensis</name>
    <dbReference type="NCBI Taxonomy" id="616997"/>
    <lineage>
        <taxon>Bacteria</taxon>
        <taxon>Bacillati</taxon>
        <taxon>Actinomycetota</taxon>
        <taxon>Actinomycetes</taxon>
        <taxon>Mycobacteriales</taxon>
        <taxon>Hoyosellaceae</taxon>
        <taxon>Hoyosella</taxon>
    </lineage>
</organism>
<name>A0A839RIA3_9ACTN</name>
<proteinExistence type="predicted"/>
<evidence type="ECO:0000313" key="1">
    <source>
        <dbReference type="EMBL" id="MBB3035886.1"/>
    </source>
</evidence>
<keyword evidence="2" id="KW-1185">Reference proteome</keyword>
<gene>
    <name evidence="1" type="ORF">FHU29_000320</name>
</gene>